<sequence length="803" mass="92332">MIKNKRSGLTLIEVILAMLILSILLITYITAFGQGSIIVNKGKGITKDTFSYQEIMENRIIDSKRNFIENDEAEDYKIGIFTDYEDYKTAVDVKEIRTDIRGNRQYVSYVTNYQIKEPESPKIEPFSVGVYDSKGNRVFPWYDDDIRIRASYTLQPTPLIFENRIRWYRSKEGISNPVFSSDYDMVFEEIQKEPNAINYIKELTKNNNLLSKRFYYFEARPYTLAGRLEHFRNEDRILILNRAGSEEWQDFLEDIYFNREAVKIFDKNSEEIYLDIMQNPEYPTLNLDWSNNKDPQGALIAMKVPDIYSNTNFETRVNFRIDPKASVEVSDLLGIGIGLININNNGIMVDLDILNSLISINQIENGVYKKLIEKSNLIDSLEFKNLINENTNKFDWAKEYTLIFQYLKNNNKMKIRLEDKEVSSDFIEIDLQGYNIFPNYIGLKSYSGVDYKPNTKYEIISKYDRNYSSHFYDVRFSKINLDDKPIFFMFGGGLNISASNIIGKNKSIYFDSNLNLENIKNNGHIKVSNIYVKENLEFPKGSHELGSSEEPGEIHVNGDFIEMGNRNIYGDLFIGGNFISKSSSSSIYGNLHVGKDLTLWDGSMNIYGDIFVNGNFKLKDARIHRNVYVNGNVELGWTPWLGNNSKVYYTGTLTYPNNYNQDILNRLIKVNGVEEPKKPNIPELKYPKLKEDSWYLNNGYVSGGKLKDNIKIYTNSYVQSSWTQSVEDIIIVAKTGDIRIENFGGSTIKGILFAPNGKVYLNGGSFEGLIIAKNGIDYVQGGGNITIKDIDEIIKDSSNYPFK</sequence>
<organism evidence="2 3">
    <name type="scientific">Tissierella carlieri</name>
    <dbReference type="NCBI Taxonomy" id="689904"/>
    <lineage>
        <taxon>Bacteria</taxon>
        <taxon>Bacillati</taxon>
        <taxon>Bacillota</taxon>
        <taxon>Tissierellia</taxon>
        <taxon>Tissierellales</taxon>
        <taxon>Tissierellaceae</taxon>
        <taxon>Tissierella</taxon>
    </lineage>
</organism>
<comment type="caution">
    <text evidence="2">The sequence shown here is derived from an EMBL/GenBank/DDBJ whole genome shotgun (WGS) entry which is preliminary data.</text>
</comment>
<dbReference type="PROSITE" id="PS00409">
    <property type="entry name" value="PROKAR_NTER_METHYL"/>
    <property type="match status" value="1"/>
</dbReference>
<gene>
    <name evidence="2" type="ORF">NE686_00785</name>
</gene>
<evidence type="ECO:0000256" key="1">
    <source>
        <dbReference type="SAM" id="Phobius"/>
    </source>
</evidence>
<accession>A0ABT1S557</accession>
<protein>
    <submittedName>
        <fullName evidence="2">Type II secretion system GspH family protein</fullName>
    </submittedName>
</protein>
<dbReference type="NCBIfam" id="TIGR02532">
    <property type="entry name" value="IV_pilin_GFxxxE"/>
    <property type="match status" value="1"/>
</dbReference>
<keyword evidence="1" id="KW-0472">Membrane</keyword>
<reference evidence="2 3" key="1">
    <citation type="submission" date="2022-06" db="EMBL/GenBank/DDBJ databases">
        <title>Isolation of gut microbiota from human fecal samples.</title>
        <authorList>
            <person name="Pamer E.G."/>
            <person name="Barat B."/>
            <person name="Waligurski E."/>
            <person name="Medina S."/>
            <person name="Paddock L."/>
            <person name="Mostad J."/>
        </authorList>
    </citation>
    <scope>NUCLEOTIDE SEQUENCE [LARGE SCALE GENOMIC DNA]</scope>
    <source>
        <strain evidence="2 3">DFI.7.95</strain>
    </source>
</reference>
<evidence type="ECO:0000313" key="2">
    <source>
        <dbReference type="EMBL" id="MCQ4921604.1"/>
    </source>
</evidence>
<keyword evidence="1" id="KW-1133">Transmembrane helix</keyword>
<dbReference type="RefSeq" id="WP_256310120.1">
    <property type="nucleotide sequence ID" value="NZ_JANGAC010000001.1"/>
</dbReference>
<name>A0ABT1S557_9FIRM</name>
<evidence type="ECO:0000313" key="3">
    <source>
        <dbReference type="Proteomes" id="UP001524478"/>
    </source>
</evidence>
<dbReference type="Pfam" id="PF07963">
    <property type="entry name" value="N_methyl"/>
    <property type="match status" value="1"/>
</dbReference>
<dbReference type="InterPro" id="IPR011004">
    <property type="entry name" value="Trimer_LpxA-like_sf"/>
</dbReference>
<dbReference type="SUPFAM" id="SSF51161">
    <property type="entry name" value="Trimeric LpxA-like enzymes"/>
    <property type="match status" value="1"/>
</dbReference>
<keyword evidence="1" id="KW-0812">Transmembrane</keyword>
<proteinExistence type="predicted"/>
<feature type="transmembrane region" description="Helical" evidence="1">
    <location>
        <begin position="12"/>
        <end position="31"/>
    </location>
</feature>
<dbReference type="EMBL" id="JANGAC010000001">
    <property type="protein sequence ID" value="MCQ4921604.1"/>
    <property type="molecule type" value="Genomic_DNA"/>
</dbReference>
<dbReference type="Proteomes" id="UP001524478">
    <property type="component" value="Unassembled WGS sequence"/>
</dbReference>
<keyword evidence="3" id="KW-1185">Reference proteome</keyword>
<dbReference type="InterPro" id="IPR012902">
    <property type="entry name" value="N_methyl_site"/>
</dbReference>